<dbReference type="OrthoDB" id="689054at2759"/>
<sequence length="210" mass="23177">MSFPLASTHKGINPPPLHHSLQMAPTQLKLHLLDVEAAQKPRLLMERSKSEAPTRGRFAAPDEAGDHIECTGASCRSCTAVLVADCIALGCCPCAVVNMLALTLVKVPWVVSRRCLAMLKRKGGSLRRRRVRDEGGEVEKMTEVVIKGREGKSLEKIQEWDEEGIWGTREGENGRGGPRFDADKVWMDLYQIGHWGFGRLSFSGTQARGN</sequence>
<dbReference type="PANTHER" id="PTHR33264:SF6">
    <property type="entry name" value="OS01G0638800 PROTEIN"/>
    <property type="match status" value="1"/>
</dbReference>
<dbReference type="AlphaFoldDB" id="A0A9E7GB69"/>
<accession>A0A9E7GB69</accession>
<keyword evidence="2" id="KW-1185">Reference proteome</keyword>
<dbReference type="PANTHER" id="PTHR33264">
    <property type="entry name" value="EXPRESSED PROTEIN"/>
    <property type="match status" value="1"/>
</dbReference>
<evidence type="ECO:0000313" key="1">
    <source>
        <dbReference type="EMBL" id="URE08799.1"/>
    </source>
</evidence>
<protein>
    <submittedName>
        <fullName evidence="1">Uncharacterized protein</fullName>
    </submittedName>
</protein>
<dbReference type="Proteomes" id="UP001055439">
    <property type="component" value="Chromosome 6"/>
</dbReference>
<gene>
    <name evidence="1" type="ORF">MUK42_21799</name>
</gene>
<proteinExistence type="predicted"/>
<reference evidence="1" key="1">
    <citation type="submission" date="2022-05" db="EMBL/GenBank/DDBJ databases">
        <title>The Musa troglodytarum L. genome provides insights into the mechanism of non-climacteric behaviour and enrichment of carotenoids.</title>
        <authorList>
            <person name="Wang J."/>
        </authorList>
    </citation>
    <scope>NUCLEOTIDE SEQUENCE</scope>
    <source>
        <tissue evidence="1">Leaf</tissue>
    </source>
</reference>
<name>A0A9E7GB69_9LILI</name>
<dbReference type="EMBL" id="CP097508">
    <property type="protein sequence ID" value="URE08799.1"/>
    <property type="molecule type" value="Genomic_DNA"/>
</dbReference>
<evidence type="ECO:0000313" key="2">
    <source>
        <dbReference type="Proteomes" id="UP001055439"/>
    </source>
</evidence>
<organism evidence="1 2">
    <name type="scientific">Musa troglodytarum</name>
    <name type="common">fe'i banana</name>
    <dbReference type="NCBI Taxonomy" id="320322"/>
    <lineage>
        <taxon>Eukaryota</taxon>
        <taxon>Viridiplantae</taxon>
        <taxon>Streptophyta</taxon>
        <taxon>Embryophyta</taxon>
        <taxon>Tracheophyta</taxon>
        <taxon>Spermatophyta</taxon>
        <taxon>Magnoliopsida</taxon>
        <taxon>Liliopsida</taxon>
        <taxon>Zingiberales</taxon>
        <taxon>Musaceae</taxon>
        <taxon>Musa</taxon>
    </lineage>
</organism>